<reference evidence="2 3" key="1">
    <citation type="journal article" date="2018" name="Sci. Rep.">
        <title>Genomic signatures of local adaptation to the degree of environmental predictability in rotifers.</title>
        <authorList>
            <person name="Franch-Gras L."/>
            <person name="Hahn C."/>
            <person name="Garcia-Roger E.M."/>
            <person name="Carmona M.J."/>
            <person name="Serra M."/>
            <person name="Gomez A."/>
        </authorList>
    </citation>
    <scope>NUCLEOTIDE SEQUENCE [LARGE SCALE GENOMIC DNA]</scope>
    <source>
        <strain evidence="2">HYR1</strain>
    </source>
</reference>
<sequence>MIRSFTLIVKESLSNQNNFSTPTPLFTPSSTVIIRNNEPESISKTTKRPLEIDKGIGQQNKRLRSNN</sequence>
<keyword evidence="3" id="KW-1185">Reference proteome</keyword>
<evidence type="ECO:0000313" key="2">
    <source>
        <dbReference type="EMBL" id="RNA32790.1"/>
    </source>
</evidence>
<dbReference type="AlphaFoldDB" id="A0A3M7SB51"/>
<accession>A0A3M7SB51</accession>
<feature type="region of interest" description="Disordered" evidence="1">
    <location>
        <begin position="38"/>
        <end position="67"/>
    </location>
</feature>
<dbReference type="EMBL" id="REGN01001746">
    <property type="protein sequence ID" value="RNA32790.1"/>
    <property type="molecule type" value="Genomic_DNA"/>
</dbReference>
<name>A0A3M7SB51_BRAPC</name>
<comment type="caution">
    <text evidence="2">The sequence shown here is derived from an EMBL/GenBank/DDBJ whole genome shotgun (WGS) entry which is preliminary data.</text>
</comment>
<evidence type="ECO:0000313" key="3">
    <source>
        <dbReference type="Proteomes" id="UP000276133"/>
    </source>
</evidence>
<proteinExistence type="predicted"/>
<protein>
    <submittedName>
        <fullName evidence="2">Uncharacterized protein</fullName>
    </submittedName>
</protein>
<organism evidence="2 3">
    <name type="scientific">Brachionus plicatilis</name>
    <name type="common">Marine rotifer</name>
    <name type="synonym">Brachionus muelleri</name>
    <dbReference type="NCBI Taxonomy" id="10195"/>
    <lineage>
        <taxon>Eukaryota</taxon>
        <taxon>Metazoa</taxon>
        <taxon>Spiralia</taxon>
        <taxon>Gnathifera</taxon>
        <taxon>Rotifera</taxon>
        <taxon>Eurotatoria</taxon>
        <taxon>Monogononta</taxon>
        <taxon>Pseudotrocha</taxon>
        <taxon>Ploima</taxon>
        <taxon>Brachionidae</taxon>
        <taxon>Brachionus</taxon>
    </lineage>
</organism>
<dbReference type="Proteomes" id="UP000276133">
    <property type="component" value="Unassembled WGS sequence"/>
</dbReference>
<evidence type="ECO:0000256" key="1">
    <source>
        <dbReference type="SAM" id="MobiDB-lite"/>
    </source>
</evidence>
<gene>
    <name evidence="2" type="ORF">BpHYR1_050992</name>
</gene>